<accession>A0ABN0WG27</accession>
<proteinExistence type="predicted"/>
<organism evidence="1 2">
    <name type="scientific">Bacillus carboniphilus</name>
    <dbReference type="NCBI Taxonomy" id="86663"/>
    <lineage>
        <taxon>Bacteria</taxon>
        <taxon>Bacillati</taxon>
        <taxon>Bacillota</taxon>
        <taxon>Bacilli</taxon>
        <taxon>Bacillales</taxon>
        <taxon>Bacillaceae</taxon>
        <taxon>Bacillus</taxon>
    </lineage>
</organism>
<dbReference type="Proteomes" id="UP001500782">
    <property type="component" value="Unassembled WGS sequence"/>
</dbReference>
<dbReference type="EMBL" id="BAAADJ010000047">
    <property type="protein sequence ID" value="GAA0336466.1"/>
    <property type="molecule type" value="Genomic_DNA"/>
</dbReference>
<protein>
    <submittedName>
        <fullName evidence="1">Uncharacterized protein</fullName>
    </submittedName>
</protein>
<dbReference type="RefSeq" id="WP_343800164.1">
    <property type="nucleotide sequence ID" value="NZ_BAAADJ010000047.1"/>
</dbReference>
<reference evidence="1 2" key="1">
    <citation type="journal article" date="2019" name="Int. J. Syst. Evol. Microbiol.">
        <title>The Global Catalogue of Microorganisms (GCM) 10K type strain sequencing project: providing services to taxonomists for standard genome sequencing and annotation.</title>
        <authorList>
            <consortium name="The Broad Institute Genomics Platform"/>
            <consortium name="The Broad Institute Genome Sequencing Center for Infectious Disease"/>
            <person name="Wu L."/>
            <person name="Ma J."/>
        </authorList>
    </citation>
    <scope>NUCLEOTIDE SEQUENCE [LARGE SCALE GENOMIC DNA]</scope>
    <source>
        <strain evidence="1 2">JCM 9731</strain>
    </source>
</reference>
<sequence length="161" mass="18544">MKKEWDSISSIQECTLSGIYANQINVFRYDNELSFTSSKPILAIRNPELHKTTYWKFGWRETKSGDDILIVSEQNTPEPLQYESVNTPYQSHVIKSSSFSLNHNKIKKVNVYGFIDGSNQYLTDIILELEDRYISIRAGAVIEIKITEMQPDNKGNKIFSV</sequence>
<evidence type="ECO:0000313" key="2">
    <source>
        <dbReference type="Proteomes" id="UP001500782"/>
    </source>
</evidence>
<keyword evidence="2" id="KW-1185">Reference proteome</keyword>
<evidence type="ECO:0000313" key="1">
    <source>
        <dbReference type="EMBL" id="GAA0336466.1"/>
    </source>
</evidence>
<comment type="caution">
    <text evidence="1">The sequence shown here is derived from an EMBL/GenBank/DDBJ whole genome shotgun (WGS) entry which is preliminary data.</text>
</comment>
<name>A0ABN0WG27_9BACI</name>
<gene>
    <name evidence="1" type="ORF">GCM10008967_28520</name>
</gene>